<dbReference type="Pfam" id="PF00496">
    <property type="entry name" value="SBP_bac_5"/>
    <property type="match status" value="1"/>
</dbReference>
<dbReference type="InterPro" id="IPR000914">
    <property type="entry name" value="SBP_5_dom"/>
</dbReference>
<evidence type="ECO:0000259" key="6">
    <source>
        <dbReference type="Pfam" id="PF00496"/>
    </source>
</evidence>
<dbReference type="PROSITE" id="PS51257">
    <property type="entry name" value="PROKAR_LIPOPROTEIN"/>
    <property type="match status" value="1"/>
</dbReference>
<accession>A0A926I2M8</accession>
<dbReference type="EMBL" id="JACRSV010000001">
    <property type="protein sequence ID" value="MBC8559723.1"/>
    <property type="molecule type" value="Genomic_DNA"/>
</dbReference>
<gene>
    <name evidence="7" type="ORF">H8710_06495</name>
</gene>
<dbReference type="GO" id="GO:0015833">
    <property type="term" value="P:peptide transport"/>
    <property type="evidence" value="ECO:0007669"/>
    <property type="project" value="TreeGrafter"/>
</dbReference>
<keyword evidence="2" id="KW-0813">Transport</keyword>
<feature type="compositionally biased region" description="Gly residues" evidence="4">
    <location>
        <begin position="23"/>
        <end position="33"/>
    </location>
</feature>
<evidence type="ECO:0000313" key="8">
    <source>
        <dbReference type="Proteomes" id="UP000610760"/>
    </source>
</evidence>
<comment type="similarity">
    <text evidence="1">Belongs to the bacterial solute-binding protein 5 family.</text>
</comment>
<dbReference type="PANTHER" id="PTHR30290:SF9">
    <property type="entry name" value="OLIGOPEPTIDE-BINDING PROTEIN APPA"/>
    <property type="match status" value="1"/>
</dbReference>
<proteinExistence type="inferred from homology"/>
<sequence>MKKLLAILLASVTALSLAACGGPGGGSSSGGTGNTTPDGQPVEPTGQIVAGRVTDITGSNLFTTAWGNGAADKDVRDLINGYETTVYTKKGLYEMNPTAVETMDTVDNGDGSKTFTFTLQKDLKFSDGSDITAKDYVFSVLLQNSPVFASVDGADTNKNPELVGFDAYNAGETNAFAGVRLLGDHKFSLTVKSERLPFFYENYLVQVIPYPMAILAPSASITDSENGAAIESLTAEELSKTIGDPNTGYRYNPSVSAGPYKFVSFDRSSKQAVVEVNPYFKGNYEGQKPSIAKIVLKKVTTANQRDELASGSVDLLTNVSGGTEIEADLALVDEGKAGYTSYDRAGYGRIAFACDFGPTQFVKVRQAIAHLIDGPEFAKQFTGGYGKVVKGMYGVGQWMYQQTSDEIERTLDDYEYDVEKAIALLEEDGWTKNAQGGAYQSGVRYKEVDGKLMPLEINWANTTPNPVTDLLNTVLPSAFEQAGIKLNSTTLEFNVLLQNLQRQGVTEPLYNMYNLATGFEPVFDPWYAYNMDDKYMGVFNQNFIKDEELFKLATDLRETDQSDTEGYAKKWVAFQQRWNEVLPDIPLYSDVYHDFYSTKLRGYGNVDSFWSWTSQILYCWIGRE</sequence>
<dbReference type="Proteomes" id="UP000610760">
    <property type="component" value="Unassembled WGS sequence"/>
</dbReference>
<keyword evidence="3 5" id="KW-0732">Signal</keyword>
<feature type="domain" description="Solute-binding protein family 5" evidence="6">
    <location>
        <begin position="110"/>
        <end position="531"/>
    </location>
</feature>
<feature type="signal peptide" evidence="5">
    <location>
        <begin position="1"/>
        <end position="18"/>
    </location>
</feature>
<evidence type="ECO:0000313" key="7">
    <source>
        <dbReference type="EMBL" id="MBC8559723.1"/>
    </source>
</evidence>
<dbReference type="Gene3D" id="3.40.190.10">
    <property type="entry name" value="Periplasmic binding protein-like II"/>
    <property type="match status" value="1"/>
</dbReference>
<dbReference type="RefSeq" id="WP_249294655.1">
    <property type="nucleotide sequence ID" value="NZ_JACRSV010000001.1"/>
</dbReference>
<dbReference type="InterPro" id="IPR030678">
    <property type="entry name" value="Peptide/Ni-bd"/>
</dbReference>
<feature type="chain" id="PRO_5039456915" evidence="5">
    <location>
        <begin position="19"/>
        <end position="624"/>
    </location>
</feature>
<dbReference type="GO" id="GO:1904680">
    <property type="term" value="F:peptide transmembrane transporter activity"/>
    <property type="evidence" value="ECO:0007669"/>
    <property type="project" value="TreeGrafter"/>
</dbReference>
<dbReference type="CDD" id="cd00995">
    <property type="entry name" value="PBP2_NikA_DppA_OppA_like"/>
    <property type="match status" value="1"/>
</dbReference>
<organism evidence="7 8">
    <name type="scientific">Fumia xinanensis</name>
    <dbReference type="NCBI Taxonomy" id="2763659"/>
    <lineage>
        <taxon>Bacteria</taxon>
        <taxon>Bacillati</taxon>
        <taxon>Bacillota</taxon>
        <taxon>Clostridia</taxon>
        <taxon>Eubacteriales</taxon>
        <taxon>Oscillospiraceae</taxon>
        <taxon>Fumia</taxon>
    </lineage>
</organism>
<dbReference type="GO" id="GO:0042597">
    <property type="term" value="C:periplasmic space"/>
    <property type="evidence" value="ECO:0007669"/>
    <property type="project" value="UniProtKB-ARBA"/>
</dbReference>
<dbReference type="PANTHER" id="PTHR30290">
    <property type="entry name" value="PERIPLASMIC BINDING COMPONENT OF ABC TRANSPORTER"/>
    <property type="match status" value="1"/>
</dbReference>
<evidence type="ECO:0000256" key="4">
    <source>
        <dbReference type="SAM" id="MobiDB-lite"/>
    </source>
</evidence>
<evidence type="ECO:0000256" key="5">
    <source>
        <dbReference type="SAM" id="SignalP"/>
    </source>
</evidence>
<dbReference type="AlphaFoldDB" id="A0A926I2M8"/>
<dbReference type="InterPro" id="IPR039424">
    <property type="entry name" value="SBP_5"/>
</dbReference>
<dbReference type="GO" id="GO:0043190">
    <property type="term" value="C:ATP-binding cassette (ABC) transporter complex"/>
    <property type="evidence" value="ECO:0007669"/>
    <property type="project" value="InterPro"/>
</dbReference>
<reference evidence="7" key="1">
    <citation type="submission" date="2020-08" db="EMBL/GenBank/DDBJ databases">
        <title>Genome public.</title>
        <authorList>
            <person name="Liu C."/>
            <person name="Sun Q."/>
        </authorList>
    </citation>
    <scope>NUCLEOTIDE SEQUENCE</scope>
    <source>
        <strain evidence="7">NSJ-33</strain>
    </source>
</reference>
<dbReference type="PIRSF" id="PIRSF002741">
    <property type="entry name" value="MppA"/>
    <property type="match status" value="1"/>
</dbReference>
<dbReference type="Gene3D" id="3.10.105.10">
    <property type="entry name" value="Dipeptide-binding Protein, Domain 3"/>
    <property type="match status" value="1"/>
</dbReference>
<name>A0A926I2M8_9FIRM</name>
<dbReference type="SUPFAM" id="SSF53850">
    <property type="entry name" value="Periplasmic binding protein-like II"/>
    <property type="match status" value="1"/>
</dbReference>
<evidence type="ECO:0000256" key="2">
    <source>
        <dbReference type="ARBA" id="ARBA00022448"/>
    </source>
</evidence>
<keyword evidence="8" id="KW-1185">Reference proteome</keyword>
<comment type="caution">
    <text evidence="7">The sequence shown here is derived from an EMBL/GenBank/DDBJ whole genome shotgun (WGS) entry which is preliminary data.</text>
</comment>
<evidence type="ECO:0000256" key="1">
    <source>
        <dbReference type="ARBA" id="ARBA00005695"/>
    </source>
</evidence>
<protein>
    <submittedName>
        <fullName evidence="7">ABC transporter substrate-binding protein</fullName>
    </submittedName>
</protein>
<evidence type="ECO:0000256" key="3">
    <source>
        <dbReference type="ARBA" id="ARBA00022729"/>
    </source>
</evidence>
<feature type="region of interest" description="Disordered" evidence="4">
    <location>
        <begin position="23"/>
        <end position="45"/>
    </location>
</feature>